<evidence type="ECO:0000313" key="9">
    <source>
        <dbReference type="EMBL" id="QBY42703.1"/>
    </source>
</evidence>
<dbReference type="EMBL" id="CP123504">
    <property type="protein sequence ID" value="WGM02598.1"/>
    <property type="molecule type" value="Genomic_DNA"/>
</dbReference>
<evidence type="ECO:0000313" key="12">
    <source>
        <dbReference type="EMBL" id="WGM06778.1"/>
    </source>
</evidence>
<dbReference type="Pfam" id="PF00462">
    <property type="entry name" value="Glutaredoxin"/>
    <property type="match status" value="1"/>
</dbReference>
<dbReference type="SUPFAM" id="SSF52833">
    <property type="entry name" value="Thioredoxin-like"/>
    <property type="match status" value="1"/>
</dbReference>
<dbReference type="GO" id="GO:0015035">
    <property type="term" value="F:protein-disulfide reductase activity"/>
    <property type="evidence" value="ECO:0007669"/>
    <property type="project" value="InterPro"/>
</dbReference>
<evidence type="ECO:0000313" key="10">
    <source>
        <dbReference type="EMBL" id="WGL96115.1"/>
    </source>
</evidence>
<dbReference type="GO" id="GO:0045454">
    <property type="term" value="P:cell redox homeostasis"/>
    <property type="evidence" value="ECO:0007669"/>
    <property type="project" value="InterPro"/>
</dbReference>
<keyword evidence="5" id="KW-0215">Deoxyribonucleotide synthesis</keyword>
<keyword evidence="14" id="KW-1185">Reference proteome</keyword>
<dbReference type="Gene3D" id="3.40.30.10">
    <property type="entry name" value="Glutaredoxin"/>
    <property type="match status" value="1"/>
</dbReference>
<name>A0A4V1BWM4_9GAMM</name>
<dbReference type="Proteomes" id="UP001177597">
    <property type="component" value="Chromosome"/>
</dbReference>
<dbReference type="InterPro" id="IPR011767">
    <property type="entry name" value="GLR_AS"/>
</dbReference>
<accession>A0A4V1BWM4</accession>
<dbReference type="PANTHER" id="PTHR45694">
    <property type="entry name" value="GLUTAREDOXIN 2"/>
    <property type="match status" value="1"/>
</dbReference>
<dbReference type="PANTHER" id="PTHR45694:SF28">
    <property type="entry name" value="GLUTAREDOXIN 1"/>
    <property type="match status" value="1"/>
</dbReference>
<evidence type="ECO:0000313" key="11">
    <source>
        <dbReference type="EMBL" id="WGM02598.1"/>
    </source>
</evidence>
<feature type="domain" description="Glutaredoxin" evidence="8">
    <location>
        <begin position="4"/>
        <end position="69"/>
    </location>
</feature>
<evidence type="ECO:0000313" key="14">
    <source>
        <dbReference type="Proteomes" id="UP001177592"/>
    </source>
</evidence>
<comment type="subunit">
    <text evidence="2">Monomer.</text>
</comment>
<dbReference type="InterPro" id="IPR011902">
    <property type="entry name" value="GRXA"/>
</dbReference>
<dbReference type="Proteomes" id="UP001177592">
    <property type="component" value="Chromosome"/>
</dbReference>
<dbReference type="GO" id="GO:0009055">
    <property type="term" value="F:electron transfer activity"/>
    <property type="evidence" value="ECO:0007669"/>
    <property type="project" value="InterPro"/>
</dbReference>
<dbReference type="InterPro" id="IPR002109">
    <property type="entry name" value="Glutaredoxin"/>
</dbReference>
<dbReference type="Proteomes" id="UP001177595">
    <property type="component" value="Chromosome"/>
</dbReference>
<dbReference type="PROSITE" id="PS00195">
    <property type="entry name" value="GLUTAREDOXIN_1"/>
    <property type="match status" value="1"/>
</dbReference>
<dbReference type="InterPro" id="IPR014025">
    <property type="entry name" value="Glutaredoxin_subgr"/>
</dbReference>
<dbReference type="EMBL" id="CP038613">
    <property type="protein sequence ID" value="QBY42703.1"/>
    <property type="molecule type" value="Genomic_DNA"/>
</dbReference>
<proteinExistence type="inferred from homology"/>
<dbReference type="EMBL" id="CP123523">
    <property type="protein sequence ID" value="WGM06778.1"/>
    <property type="molecule type" value="Genomic_DNA"/>
</dbReference>
<dbReference type="GO" id="GO:0034599">
    <property type="term" value="P:cellular response to oxidative stress"/>
    <property type="evidence" value="ECO:0007669"/>
    <property type="project" value="TreeGrafter"/>
</dbReference>
<dbReference type="PROSITE" id="PS51354">
    <property type="entry name" value="GLUTAREDOXIN_2"/>
    <property type="match status" value="1"/>
</dbReference>
<dbReference type="InterPro" id="IPR036249">
    <property type="entry name" value="Thioredoxin-like_sf"/>
</dbReference>
<evidence type="ECO:0000256" key="1">
    <source>
        <dbReference type="ARBA" id="ARBA00007787"/>
    </source>
</evidence>
<keyword evidence="4" id="KW-0249">Electron transport</keyword>
<evidence type="ECO:0000256" key="2">
    <source>
        <dbReference type="ARBA" id="ARBA00011245"/>
    </source>
</evidence>
<gene>
    <name evidence="9" type="primary">grxA</name>
    <name evidence="9" type="ORF">ArsFIN_12620</name>
    <name evidence="10" type="ORF">QE207_05925</name>
    <name evidence="11" type="ORF">QE210_05835</name>
    <name evidence="12" type="ORF">QE258_05645</name>
</gene>
<dbReference type="KEGG" id="ans:ArsFIN_12620"/>
<comment type="similarity">
    <text evidence="1">Belongs to the glutaredoxin family.</text>
</comment>
<dbReference type="Proteomes" id="UP000295134">
    <property type="component" value="Chromosome"/>
</dbReference>
<evidence type="ECO:0000256" key="7">
    <source>
        <dbReference type="ARBA" id="ARBA00023284"/>
    </source>
</evidence>
<dbReference type="AlphaFoldDB" id="A0A4V1BWM4"/>
<keyword evidence="6" id="KW-1015">Disulfide bond</keyword>
<dbReference type="CDD" id="cd02066">
    <property type="entry name" value="GRX_family"/>
    <property type="match status" value="1"/>
</dbReference>
<dbReference type="GO" id="GO:0009263">
    <property type="term" value="P:deoxyribonucleotide biosynthetic process"/>
    <property type="evidence" value="ECO:0007669"/>
    <property type="project" value="UniProtKB-KW"/>
</dbReference>
<dbReference type="NCBIfam" id="NF008401">
    <property type="entry name" value="PRK11200.1"/>
    <property type="match status" value="1"/>
</dbReference>
<dbReference type="NCBIfam" id="TIGR02183">
    <property type="entry name" value="GRXA"/>
    <property type="match status" value="1"/>
</dbReference>
<evidence type="ECO:0000256" key="4">
    <source>
        <dbReference type="ARBA" id="ARBA00022982"/>
    </source>
</evidence>
<sequence length="85" mass="9570">MFTVIFGRSSCPYCVRAQALAEKLKHERDDFDYNYVDIEAEGITKADLAKKAGKPVNTVPQIFIDEQHIGGCTDFEAYAEEHLLS</sequence>
<protein>
    <submittedName>
        <fullName evidence="9">Glutaredoxin-1</fullName>
    </submittedName>
    <submittedName>
        <fullName evidence="10">GrxA family glutaredoxin</fullName>
    </submittedName>
</protein>
<evidence type="ECO:0000256" key="5">
    <source>
        <dbReference type="ARBA" id="ARBA00023116"/>
    </source>
</evidence>
<keyword evidence="3" id="KW-0813">Transport</keyword>
<evidence type="ECO:0000256" key="6">
    <source>
        <dbReference type="ARBA" id="ARBA00023157"/>
    </source>
</evidence>
<keyword evidence="7" id="KW-0676">Redox-active center</keyword>
<reference evidence="10" key="2">
    <citation type="submission" date="2023-04" db="EMBL/GenBank/DDBJ databases">
        <title>Genome dynamics across the evolutionary transition to endosymbiosis.</title>
        <authorList>
            <person name="Siozios S."/>
            <person name="Nadal-Jimenez P."/>
            <person name="Azagi T."/>
            <person name="Sprong H."/>
            <person name="Frost C.L."/>
            <person name="Parratt S.R."/>
            <person name="Taylor G."/>
            <person name="Brettell L."/>
            <person name="Lew K.C."/>
            <person name="Croft L."/>
            <person name="King K.C."/>
            <person name="Brockhurst M.A."/>
            <person name="Hypsa V."/>
            <person name="Novakova E."/>
            <person name="Darby A.C."/>
            <person name="Hurst G.D.D."/>
        </authorList>
    </citation>
    <scope>NUCLEOTIDE SEQUENCE</scope>
    <source>
        <strain evidence="10">AIh</strain>
        <strain evidence="12">ANv_CAN</strain>
        <strain evidence="11">APv</strain>
    </source>
</reference>
<dbReference type="RefSeq" id="WP_026823317.1">
    <property type="nucleotide sequence ID" value="NZ_CP038613.1"/>
</dbReference>
<evidence type="ECO:0000259" key="8">
    <source>
        <dbReference type="Pfam" id="PF00462"/>
    </source>
</evidence>
<dbReference type="GO" id="GO:0015038">
    <property type="term" value="F:glutathione disulfide oxidoreductase activity"/>
    <property type="evidence" value="ECO:0007669"/>
    <property type="project" value="TreeGrafter"/>
</dbReference>
<evidence type="ECO:0000313" key="13">
    <source>
        <dbReference type="Proteomes" id="UP000295134"/>
    </source>
</evidence>
<dbReference type="GO" id="GO:0005737">
    <property type="term" value="C:cytoplasm"/>
    <property type="evidence" value="ECO:0007669"/>
    <property type="project" value="TreeGrafter"/>
</dbReference>
<evidence type="ECO:0000256" key="3">
    <source>
        <dbReference type="ARBA" id="ARBA00022448"/>
    </source>
</evidence>
<reference evidence="9 13" key="1">
    <citation type="submission" date="2019-03" db="EMBL/GenBank/DDBJ databases">
        <title>Long-read sequencing reveals hyperdense prophage content in a complex bacterial symbiont genome.</title>
        <authorList>
            <person name="Frost C.L."/>
            <person name="Siozios S."/>
            <person name="Nadal-Jimenez P."/>
            <person name="Brockhurst M.A."/>
            <person name="King K.C."/>
            <person name="Darby A.C."/>
            <person name="Hurst G.D.D."/>
        </authorList>
    </citation>
    <scope>NUCLEOTIDE SEQUENCE [LARGE SCALE GENOMIC DNA]</scope>
    <source>
        <strain evidence="9 13">FIN</strain>
    </source>
</reference>
<organism evidence="9 13">
    <name type="scientific">Arsenophonus nasoniae</name>
    <name type="common">son-killer infecting Nasonia vitripennis</name>
    <dbReference type="NCBI Taxonomy" id="638"/>
    <lineage>
        <taxon>Bacteria</taxon>
        <taxon>Pseudomonadati</taxon>
        <taxon>Pseudomonadota</taxon>
        <taxon>Gammaproteobacteria</taxon>
        <taxon>Enterobacterales</taxon>
        <taxon>Morganellaceae</taxon>
        <taxon>Arsenophonus</taxon>
    </lineage>
</organism>
<dbReference type="PRINTS" id="PR00160">
    <property type="entry name" value="GLUTAREDOXIN"/>
</dbReference>
<dbReference type="GeneID" id="96876465"/>
<dbReference type="EMBL" id="CP123498">
    <property type="protein sequence ID" value="WGL96115.1"/>
    <property type="molecule type" value="Genomic_DNA"/>
</dbReference>